<dbReference type="Gene3D" id="1.10.287.3980">
    <property type="match status" value="1"/>
</dbReference>
<dbReference type="Gene3D" id="3.40.50.300">
    <property type="entry name" value="P-loop containing nucleotide triphosphate hydrolases"/>
    <property type="match status" value="1"/>
</dbReference>
<dbReference type="InterPro" id="IPR005225">
    <property type="entry name" value="Small_GTP-bd"/>
</dbReference>
<keyword evidence="4" id="KW-0547">Nucleotide-binding</keyword>
<evidence type="ECO:0000256" key="2">
    <source>
        <dbReference type="ARBA" id="ARBA00011043"/>
    </source>
</evidence>
<accession>A0A8J7NQC3</accession>
<evidence type="ECO:0000256" key="4">
    <source>
        <dbReference type="ARBA" id="ARBA00022741"/>
    </source>
</evidence>
<dbReference type="InterPro" id="IPR027266">
    <property type="entry name" value="TrmE/GcvT-like"/>
</dbReference>
<evidence type="ECO:0000256" key="8">
    <source>
        <dbReference type="ARBA" id="ARBA00023274"/>
    </source>
</evidence>
<sequence length="702" mass="76984">MAVSSPRALLKQGPVCGPSCLRLASSWVLSHVATDRPALPGGLPRRTGGSGLLQGLPWHQQVRTRKRGLEYQPNNIKRKRTHGWIKRISSRGGIEGDSQQLTSQALVGYARDYANASTYRAVRVGLEMIDRDNYPIEKGAVDRHAAQGLERLSENRAVLRPRSVIAVPMTCFVCIRGGRFQTTKPGESSPALGPYQSLMEKRREHLQALEDWGSLPSCNRRPSVYLPTREYPSEQSPHSFTGEDSAELHVHGGPAVISGVLQALGSLPGLRPAEAGEFTRRAFHAGKLDLTEVEGLGDLIHAETEAQRRQALRQMAGELGRLYQTWSQELVRCLAHTEAFIDFSEEEMIDGGVLNEERDCDTSGHWSSSKYAINRQSLTFKDAKAFFLFPVSLRLRVQFLPWASICMEFAYSLRACVVDDCVARLESEIAQHLRDGRRGERLRGGIHVVIAGETNAGKSSLLNTLCQRPVAIVSPVAGTTRDIVETPLDIGGFPILLSDTAGLRDTPDSVEREGVRRARERVEQADLTLAVLDVTALPRDPRSSPSFLTGYLRDVLSAGQDPGSGLGRCLLVLNKTDLLTGEQVDGLRGVLSPRPEGLPPVCLLSCRTGDGLGDFLGVLQEQVETMCGDPLAGAPSLTQARHRSHLQKCCQGLAQYRWYRERDLALAAEGLRLALTSLGRITGRVGAEEILDVIFRDFCIGK</sequence>
<proteinExistence type="inferred from homology"/>
<evidence type="ECO:0000256" key="1">
    <source>
        <dbReference type="ARBA" id="ARBA00010111"/>
    </source>
</evidence>
<keyword evidence="8" id="KW-0687">Ribonucleoprotein</keyword>
<feature type="domain" description="TrmE-type G" evidence="9">
    <location>
        <begin position="445"/>
        <end position="624"/>
    </location>
</feature>
<dbReference type="GO" id="GO:0003924">
    <property type="term" value="F:GTPase activity"/>
    <property type="evidence" value="ECO:0007669"/>
    <property type="project" value="InterPro"/>
</dbReference>
<dbReference type="GO" id="GO:0005840">
    <property type="term" value="C:ribosome"/>
    <property type="evidence" value="ECO:0007669"/>
    <property type="project" value="UniProtKB-KW"/>
</dbReference>
<dbReference type="GO" id="GO:0006412">
    <property type="term" value="P:translation"/>
    <property type="evidence" value="ECO:0007669"/>
    <property type="project" value="InterPro"/>
</dbReference>
<dbReference type="EMBL" id="JAAWVO010033827">
    <property type="protein sequence ID" value="MBN3317106.1"/>
    <property type="molecule type" value="Genomic_DNA"/>
</dbReference>
<dbReference type="AlphaFoldDB" id="A0A8J7NQC3"/>
<evidence type="ECO:0000256" key="6">
    <source>
        <dbReference type="ARBA" id="ARBA00022980"/>
    </source>
</evidence>
<dbReference type="Gene3D" id="3.30.1360.120">
    <property type="entry name" value="Probable tRNA modification gtpase trme, domain 1"/>
    <property type="match status" value="1"/>
</dbReference>
<feature type="non-terminal residue" evidence="10">
    <location>
        <position position="1"/>
    </location>
</feature>
<keyword evidence="3" id="KW-0819">tRNA processing</keyword>
<dbReference type="Gene3D" id="1.20.120.430">
    <property type="entry name" value="tRNA modification GTPase MnmE domain 2"/>
    <property type="match status" value="2"/>
</dbReference>
<dbReference type="Pfam" id="PF10396">
    <property type="entry name" value="TrmE_N"/>
    <property type="match status" value="1"/>
</dbReference>
<organism evidence="10 11">
    <name type="scientific">Atractosteus spatula</name>
    <name type="common">Alligator gar</name>
    <name type="synonym">Lepisosteus spatula</name>
    <dbReference type="NCBI Taxonomy" id="7917"/>
    <lineage>
        <taxon>Eukaryota</taxon>
        <taxon>Metazoa</taxon>
        <taxon>Chordata</taxon>
        <taxon>Craniata</taxon>
        <taxon>Vertebrata</taxon>
        <taxon>Euteleostomi</taxon>
        <taxon>Actinopterygii</taxon>
        <taxon>Neopterygii</taxon>
        <taxon>Holostei</taxon>
        <taxon>Semionotiformes</taxon>
        <taxon>Lepisosteidae</taxon>
        <taxon>Atractosteus</taxon>
    </lineage>
</organism>
<dbReference type="PANTHER" id="PTHR42714:SF2">
    <property type="entry name" value="TRNA MODIFICATION GTPASE GTPBP3, MITOCHONDRIAL"/>
    <property type="match status" value="1"/>
</dbReference>
<dbReference type="GO" id="GO:0005525">
    <property type="term" value="F:GTP binding"/>
    <property type="evidence" value="ECO:0007669"/>
    <property type="project" value="UniProtKB-KW"/>
</dbReference>
<dbReference type="Pfam" id="PF00468">
    <property type="entry name" value="Ribosomal_L34"/>
    <property type="match status" value="1"/>
</dbReference>
<dbReference type="GO" id="GO:0003735">
    <property type="term" value="F:structural constituent of ribosome"/>
    <property type="evidence" value="ECO:0007669"/>
    <property type="project" value="InterPro"/>
</dbReference>
<dbReference type="InterPro" id="IPR000271">
    <property type="entry name" value="Ribosomal_bL34"/>
</dbReference>
<feature type="non-terminal residue" evidence="10">
    <location>
        <position position="702"/>
    </location>
</feature>
<dbReference type="InterPro" id="IPR027417">
    <property type="entry name" value="P-loop_NTPase"/>
</dbReference>
<dbReference type="GO" id="GO:0002098">
    <property type="term" value="P:tRNA wobble uridine modification"/>
    <property type="evidence" value="ECO:0007669"/>
    <property type="project" value="TreeGrafter"/>
</dbReference>
<comment type="caution">
    <text evidence="10">The sequence shown here is derived from an EMBL/GenBank/DDBJ whole genome shotgun (WGS) entry which is preliminary data.</text>
</comment>
<dbReference type="InterPro" id="IPR031168">
    <property type="entry name" value="G_TrmE"/>
</dbReference>
<reference evidence="10" key="1">
    <citation type="journal article" date="2021" name="Cell">
        <title>Tracing the genetic footprints of vertebrate landing in non-teleost ray-finned fishes.</title>
        <authorList>
            <person name="Bi X."/>
            <person name="Wang K."/>
            <person name="Yang L."/>
            <person name="Pan H."/>
            <person name="Jiang H."/>
            <person name="Wei Q."/>
            <person name="Fang M."/>
            <person name="Yu H."/>
            <person name="Zhu C."/>
            <person name="Cai Y."/>
            <person name="He Y."/>
            <person name="Gan X."/>
            <person name="Zeng H."/>
            <person name="Yu D."/>
            <person name="Zhu Y."/>
            <person name="Jiang H."/>
            <person name="Qiu Q."/>
            <person name="Yang H."/>
            <person name="Zhang Y.E."/>
            <person name="Wang W."/>
            <person name="Zhu M."/>
            <person name="He S."/>
            <person name="Zhang G."/>
        </authorList>
    </citation>
    <scope>NUCLEOTIDE SEQUENCE</scope>
    <source>
        <strain evidence="10">Allg_001</strain>
    </source>
</reference>
<dbReference type="PANTHER" id="PTHR42714">
    <property type="entry name" value="TRNA MODIFICATION GTPASE GTPBP3"/>
    <property type="match status" value="1"/>
</dbReference>
<dbReference type="InterPro" id="IPR004520">
    <property type="entry name" value="GTPase_MnmE"/>
</dbReference>
<comment type="similarity">
    <text evidence="1">Belongs to the bacterial ribosomal protein bL34 family.</text>
</comment>
<dbReference type="SUPFAM" id="SSF52540">
    <property type="entry name" value="P-loop containing nucleoside triphosphate hydrolases"/>
    <property type="match status" value="1"/>
</dbReference>
<evidence type="ECO:0000256" key="7">
    <source>
        <dbReference type="ARBA" id="ARBA00023134"/>
    </source>
</evidence>
<dbReference type="PROSITE" id="PS51709">
    <property type="entry name" value="G_TRME"/>
    <property type="match status" value="1"/>
</dbReference>
<evidence type="ECO:0000313" key="10">
    <source>
        <dbReference type="EMBL" id="MBN3317106.1"/>
    </source>
</evidence>
<dbReference type="GO" id="GO:0030488">
    <property type="term" value="P:tRNA methylation"/>
    <property type="evidence" value="ECO:0007669"/>
    <property type="project" value="TreeGrafter"/>
</dbReference>
<dbReference type="InterPro" id="IPR006073">
    <property type="entry name" value="GTP-bd"/>
</dbReference>
<dbReference type="GO" id="GO:0005739">
    <property type="term" value="C:mitochondrion"/>
    <property type="evidence" value="ECO:0007669"/>
    <property type="project" value="TreeGrafter"/>
</dbReference>
<evidence type="ECO:0000256" key="5">
    <source>
        <dbReference type="ARBA" id="ARBA00022801"/>
    </source>
</evidence>
<dbReference type="InterPro" id="IPR018948">
    <property type="entry name" value="GTP-bd_TrmE_N"/>
</dbReference>
<dbReference type="NCBIfam" id="TIGR00231">
    <property type="entry name" value="small_GTP"/>
    <property type="match status" value="1"/>
</dbReference>
<comment type="similarity">
    <text evidence="2">Belongs to the TRAFAC class TrmE-Era-EngA-EngB-Septin-like GTPase superfamily. TrmE GTPase family.</text>
</comment>
<dbReference type="CDD" id="cd14858">
    <property type="entry name" value="TrmE_N"/>
    <property type="match status" value="1"/>
</dbReference>
<name>A0A8J7NQC3_ATRSP</name>
<dbReference type="HAMAP" id="MF_00379">
    <property type="entry name" value="GTPase_MnmE"/>
    <property type="match status" value="1"/>
</dbReference>
<keyword evidence="6" id="KW-0689">Ribosomal protein</keyword>
<keyword evidence="11" id="KW-1185">Reference proteome</keyword>
<dbReference type="FunFam" id="3.40.50.300:FF:000924">
    <property type="entry name" value="tRNA modification GTPase GTPBP3, mitochondrial"/>
    <property type="match status" value="1"/>
</dbReference>
<dbReference type="SUPFAM" id="SSF116878">
    <property type="entry name" value="TrmE connector domain"/>
    <property type="match status" value="1"/>
</dbReference>
<dbReference type="InterPro" id="IPR025867">
    <property type="entry name" value="MnmE_helical"/>
</dbReference>
<protein>
    <submittedName>
        <fullName evidence="10">GTPB3 GTPase</fullName>
    </submittedName>
</protein>
<dbReference type="Pfam" id="PF01926">
    <property type="entry name" value="MMR_HSR1"/>
    <property type="match status" value="1"/>
</dbReference>
<dbReference type="InterPro" id="IPR027368">
    <property type="entry name" value="MnmE_dom2"/>
</dbReference>
<gene>
    <name evidence="10" type="primary">Gtpbp3</name>
    <name evidence="10" type="ORF">GTO95_0010642</name>
</gene>
<evidence type="ECO:0000256" key="3">
    <source>
        <dbReference type="ARBA" id="ARBA00022694"/>
    </source>
</evidence>
<dbReference type="GO" id="GO:1990904">
    <property type="term" value="C:ribonucleoprotein complex"/>
    <property type="evidence" value="ECO:0007669"/>
    <property type="project" value="UniProtKB-KW"/>
</dbReference>
<dbReference type="Proteomes" id="UP000736164">
    <property type="component" value="Unassembled WGS sequence"/>
</dbReference>
<keyword evidence="7" id="KW-0342">GTP-binding</keyword>
<evidence type="ECO:0000313" key="11">
    <source>
        <dbReference type="Proteomes" id="UP000736164"/>
    </source>
</evidence>
<dbReference type="Pfam" id="PF12631">
    <property type="entry name" value="MnmE_helical"/>
    <property type="match status" value="2"/>
</dbReference>
<keyword evidence="5" id="KW-0378">Hydrolase</keyword>
<evidence type="ECO:0000259" key="9">
    <source>
        <dbReference type="PROSITE" id="PS51709"/>
    </source>
</evidence>
<dbReference type="CDD" id="cd04164">
    <property type="entry name" value="trmE"/>
    <property type="match status" value="1"/>
</dbReference>